<evidence type="ECO:0000313" key="3">
    <source>
        <dbReference type="Proteomes" id="UP000230233"/>
    </source>
</evidence>
<dbReference type="Proteomes" id="UP000230233">
    <property type="component" value="Chromosome III"/>
</dbReference>
<dbReference type="EMBL" id="PDUG01000003">
    <property type="protein sequence ID" value="PIC41592.1"/>
    <property type="molecule type" value="Genomic_DNA"/>
</dbReference>
<sequence length="207" mass="24005">MGMFLPSFRDTINWVNDLITVDEKWISYSFNVRKSQLIAKEQLGLDVPKLKFPVKKATVIPFSCSELSTPRKPMPKKKIEEEIRKWTCKNDGFITNISFYDNNSKEFVRGNATLSEQYENIQKMNDNLEQQILAHERQSSQISSFSTKIFELQAKEHDKEIARLEKSIEDLKMRSEEQKRILMKDFKNNGISIKAEQSGNGTDSVDS</sequence>
<keyword evidence="3" id="KW-1185">Reference proteome</keyword>
<evidence type="ECO:0000313" key="2">
    <source>
        <dbReference type="EMBL" id="PIC41592.1"/>
    </source>
</evidence>
<feature type="coiled-coil region" evidence="1">
    <location>
        <begin position="111"/>
        <end position="181"/>
    </location>
</feature>
<evidence type="ECO:0000256" key="1">
    <source>
        <dbReference type="SAM" id="Coils"/>
    </source>
</evidence>
<keyword evidence="1" id="KW-0175">Coiled coil</keyword>
<name>A0A2G5UPW1_9PELO</name>
<accession>A0A2G5UPW1</accession>
<gene>
    <name evidence="2" type="primary">Cnig_chr_III.g8957</name>
    <name evidence="2" type="ORF">B9Z55_008957</name>
</gene>
<reference evidence="3" key="1">
    <citation type="submission" date="2017-10" db="EMBL/GenBank/DDBJ databases">
        <title>Rapid genome shrinkage in a self-fertile nematode reveals novel sperm competition proteins.</title>
        <authorList>
            <person name="Yin D."/>
            <person name="Schwarz E.M."/>
            <person name="Thomas C.G."/>
            <person name="Felde R.L."/>
            <person name="Korf I.F."/>
            <person name="Cutter A.D."/>
            <person name="Schartner C.M."/>
            <person name="Ralston E.J."/>
            <person name="Meyer B.J."/>
            <person name="Haag E.S."/>
        </authorList>
    </citation>
    <scope>NUCLEOTIDE SEQUENCE [LARGE SCALE GENOMIC DNA]</scope>
    <source>
        <strain evidence="3">JU1422</strain>
    </source>
</reference>
<protein>
    <submittedName>
        <fullName evidence="2">Uncharacterized protein</fullName>
    </submittedName>
</protein>
<dbReference type="AlphaFoldDB" id="A0A2G5UPW1"/>
<comment type="caution">
    <text evidence="2">The sequence shown here is derived from an EMBL/GenBank/DDBJ whole genome shotgun (WGS) entry which is preliminary data.</text>
</comment>
<proteinExistence type="predicted"/>
<organism evidence="2 3">
    <name type="scientific">Caenorhabditis nigoni</name>
    <dbReference type="NCBI Taxonomy" id="1611254"/>
    <lineage>
        <taxon>Eukaryota</taxon>
        <taxon>Metazoa</taxon>
        <taxon>Ecdysozoa</taxon>
        <taxon>Nematoda</taxon>
        <taxon>Chromadorea</taxon>
        <taxon>Rhabditida</taxon>
        <taxon>Rhabditina</taxon>
        <taxon>Rhabditomorpha</taxon>
        <taxon>Rhabditoidea</taxon>
        <taxon>Rhabditidae</taxon>
        <taxon>Peloderinae</taxon>
        <taxon>Caenorhabditis</taxon>
    </lineage>
</organism>